<feature type="compositionally biased region" description="Polar residues" evidence="1">
    <location>
        <begin position="503"/>
        <end position="513"/>
    </location>
</feature>
<comment type="caution">
    <text evidence="2">The sequence shown here is derived from an EMBL/GenBank/DDBJ whole genome shotgun (WGS) entry which is preliminary data.</text>
</comment>
<reference evidence="2" key="1">
    <citation type="submission" date="2020-07" db="EMBL/GenBank/DDBJ databases">
        <title>Multicomponent nature underlies the extraordinary mechanical properties of spider dragline silk.</title>
        <authorList>
            <person name="Kono N."/>
            <person name="Nakamura H."/>
            <person name="Mori M."/>
            <person name="Yoshida Y."/>
            <person name="Ohtoshi R."/>
            <person name="Malay A.D."/>
            <person name="Moran D.A.P."/>
            <person name="Tomita M."/>
            <person name="Numata K."/>
            <person name="Arakawa K."/>
        </authorList>
    </citation>
    <scope>NUCLEOTIDE SEQUENCE</scope>
</reference>
<dbReference type="Proteomes" id="UP000887116">
    <property type="component" value="Unassembled WGS sequence"/>
</dbReference>
<evidence type="ECO:0000313" key="2">
    <source>
        <dbReference type="EMBL" id="GFQ96111.1"/>
    </source>
</evidence>
<keyword evidence="3" id="KW-1185">Reference proteome</keyword>
<dbReference type="EMBL" id="BMAO01014624">
    <property type="protein sequence ID" value="GFQ96111.1"/>
    <property type="molecule type" value="Genomic_DNA"/>
</dbReference>
<proteinExistence type="predicted"/>
<dbReference type="AlphaFoldDB" id="A0A8X6L5D3"/>
<organism evidence="2 3">
    <name type="scientific">Trichonephila clavata</name>
    <name type="common">Joro spider</name>
    <name type="synonym">Nephila clavata</name>
    <dbReference type="NCBI Taxonomy" id="2740835"/>
    <lineage>
        <taxon>Eukaryota</taxon>
        <taxon>Metazoa</taxon>
        <taxon>Ecdysozoa</taxon>
        <taxon>Arthropoda</taxon>
        <taxon>Chelicerata</taxon>
        <taxon>Arachnida</taxon>
        <taxon>Araneae</taxon>
        <taxon>Araneomorphae</taxon>
        <taxon>Entelegynae</taxon>
        <taxon>Araneoidea</taxon>
        <taxon>Nephilidae</taxon>
        <taxon>Trichonephila</taxon>
    </lineage>
</organism>
<evidence type="ECO:0000313" key="3">
    <source>
        <dbReference type="Proteomes" id="UP000887116"/>
    </source>
</evidence>
<sequence length="726" mass="81484">LSCDEPENADHDLIYETNPVFGATPNNVNKQLAHLRSRIFEAVRVIRDVEVEENDDENLISMVTSLSEECSALRQEVSYLRNVRQEKKRAWNKLQCFIMDAERKLKGSSRNIPGLREVIKDLGHMISSSDSSSLDETVLYMYTNQLEWIEKMSMGCESPSDQHDSCEESISVSQESAPGPQKSKSINITVSTQTLIEMKPNQEEKEYEFLNEKELCDIAVQTEDLLCTTSNDVSLVFEPAFQEISREIYVVPEVLEESDCYMNNPLEISYSEDKMDDLNVVDISNDSLLVEINCSSECQNISVDSDLNIEPESDLSSCVVPLSGSFPTTVFLSSNDEVGAVTFPVLNIKVNSPLLKKSNFSLQLPDFPVSDMLNRQAFNTFNYLTDANIFMSMFFNPNTNIAHNVLHNMLKDHVKSIEICDKDNKWSCIFLKSNTVPLPSISSGSSIACLPYKQGNSLEIHENHSIINEIPSDDVQDIITENVDMNDIETPCIVSDIQLLSSLPNETEPMPNTNDEEETDTAVNDEAGPDLSVVEICNKDVEVSEESNPTEDMPLKSSNEDDCNFTLERSGTFVCEKPLSACREGTFIIDSKEKLILDEKNVSEESLCCTAILTAVMSSETHQSGKNYVLYEVNNPMNNSMLLLQSVNPYLEANFNDQQLLANILCYPNVKDDDKSPEEDATSNIPGSYPLLPQYLPSETLSFHNFEQFLLLKVVKFTCVTKIVVN</sequence>
<feature type="region of interest" description="Disordered" evidence="1">
    <location>
        <begin position="156"/>
        <end position="184"/>
    </location>
</feature>
<evidence type="ECO:0000256" key="1">
    <source>
        <dbReference type="SAM" id="MobiDB-lite"/>
    </source>
</evidence>
<feature type="compositionally biased region" description="Polar residues" evidence="1">
    <location>
        <begin position="168"/>
        <end position="184"/>
    </location>
</feature>
<name>A0A8X6L5D3_TRICU</name>
<feature type="non-terminal residue" evidence="2">
    <location>
        <position position="1"/>
    </location>
</feature>
<protein>
    <submittedName>
        <fullName evidence="2">Uncharacterized protein</fullName>
    </submittedName>
</protein>
<feature type="region of interest" description="Disordered" evidence="1">
    <location>
        <begin position="503"/>
        <end position="523"/>
    </location>
</feature>
<gene>
    <name evidence="2" type="ORF">TNCT_3541</name>
</gene>
<accession>A0A8X6L5D3</accession>